<keyword evidence="5" id="KW-1185">Reference proteome</keyword>
<dbReference type="Pfam" id="PF11495">
    <property type="entry name" value="Regulator_TrmB"/>
    <property type="match status" value="1"/>
</dbReference>
<reference evidence="4 5" key="1">
    <citation type="journal article" date="2019" name="Int. J. Syst. Evol. Microbiol.">
        <title>The Global Catalogue of Microorganisms (GCM) 10K type strain sequencing project: providing services to taxonomists for standard genome sequencing and annotation.</title>
        <authorList>
            <consortium name="The Broad Institute Genomics Platform"/>
            <consortium name="The Broad Institute Genome Sequencing Center for Infectious Disease"/>
            <person name="Wu L."/>
            <person name="Ma J."/>
        </authorList>
    </citation>
    <scope>NUCLEOTIDE SEQUENCE [LARGE SCALE GENOMIC DNA]</scope>
    <source>
        <strain evidence="4 5">RDMS1</strain>
    </source>
</reference>
<feature type="domain" description="Transcription regulator TrmB N-terminal" evidence="2">
    <location>
        <begin position="10"/>
        <end position="73"/>
    </location>
</feature>
<comment type="similarity">
    <text evidence="1">Belongs to the transcriptional regulator TrmB family.</text>
</comment>
<dbReference type="InterPro" id="IPR021586">
    <property type="entry name" value="Tscrpt_reg_TrmB_C"/>
</dbReference>
<evidence type="ECO:0000313" key="4">
    <source>
        <dbReference type="EMBL" id="MFC7189597.1"/>
    </source>
</evidence>
<dbReference type="SUPFAM" id="SSF46785">
    <property type="entry name" value="Winged helix' DNA-binding domain"/>
    <property type="match status" value="1"/>
</dbReference>
<dbReference type="SUPFAM" id="SSF159071">
    <property type="entry name" value="TrmB C-terminal domain-like"/>
    <property type="match status" value="1"/>
</dbReference>
<dbReference type="InterPro" id="IPR051797">
    <property type="entry name" value="TrmB-like"/>
</dbReference>
<sequence>MDTDELVVVLKRAGFSPYQADAYVTLLELGATSASDLADASGVPKPRIYDVVRDLEDRGYVVTYEQDRLYARANDPTEALTGLQAQINQFESAVEEIQSRWHEPNPDEHDITLVQHFQSVFDRARSDIESAEWHIQLAVTPDQFYDLRPLLQQAHERGVYVQISLYAHRDEILPVEPTNLQGVCTEARHRELPSAFFLLTDRTRVCYAPHVHSPREYGVLIDDRVTAYVFHWFFLTCLWEVHDPIYTDRSETPPFTFVEIRECIRFVEPFLLDEATITARVEGYNSRTGRERDLSGEIIGVDYTGSSSDNGPATIGQLAGKASIILDTGEETYTVGGKGAIIEKISADRITVETIDEYSDSTKQIDLSK</sequence>
<dbReference type="AlphaFoldDB" id="A0ABD5YMC9"/>
<gene>
    <name evidence="4" type="ORF">ACFQL7_06825</name>
</gene>
<dbReference type="InterPro" id="IPR036388">
    <property type="entry name" value="WH-like_DNA-bd_sf"/>
</dbReference>
<dbReference type="Pfam" id="PF01978">
    <property type="entry name" value="TrmB"/>
    <property type="match status" value="1"/>
</dbReference>
<dbReference type="Proteomes" id="UP001596417">
    <property type="component" value="Unassembled WGS sequence"/>
</dbReference>
<proteinExistence type="inferred from homology"/>
<dbReference type="EMBL" id="JBHTAX010000001">
    <property type="protein sequence ID" value="MFC7189597.1"/>
    <property type="molecule type" value="Genomic_DNA"/>
</dbReference>
<comment type="caution">
    <text evidence="4">The sequence shown here is derived from an EMBL/GenBank/DDBJ whole genome shotgun (WGS) entry which is preliminary data.</text>
</comment>
<dbReference type="InterPro" id="IPR002831">
    <property type="entry name" value="Tscrpt_reg_TrmB_N"/>
</dbReference>
<dbReference type="GeneID" id="76199158"/>
<evidence type="ECO:0000313" key="5">
    <source>
        <dbReference type="Proteomes" id="UP001596417"/>
    </source>
</evidence>
<name>A0ABD5YMC9_9EURY</name>
<dbReference type="Gene3D" id="1.10.10.10">
    <property type="entry name" value="Winged helix-like DNA-binding domain superfamily/Winged helix DNA-binding domain"/>
    <property type="match status" value="1"/>
</dbReference>
<organism evidence="4 5">
    <name type="scientific">Halocatena marina</name>
    <dbReference type="NCBI Taxonomy" id="2934937"/>
    <lineage>
        <taxon>Archaea</taxon>
        <taxon>Methanobacteriati</taxon>
        <taxon>Methanobacteriota</taxon>
        <taxon>Stenosarchaea group</taxon>
        <taxon>Halobacteria</taxon>
        <taxon>Halobacteriales</taxon>
        <taxon>Natronomonadaceae</taxon>
        <taxon>Halocatena</taxon>
    </lineage>
</organism>
<dbReference type="PANTHER" id="PTHR34293">
    <property type="entry name" value="HTH-TYPE TRANSCRIPTIONAL REGULATOR TRMBL2"/>
    <property type="match status" value="1"/>
</dbReference>
<dbReference type="RefSeq" id="WP_264554869.1">
    <property type="nucleotide sequence ID" value="NZ_CP109979.1"/>
</dbReference>
<evidence type="ECO:0000259" key="2">
    <source>
        <dbReference type="Pfam" id="PF01978"/>
    </source>
</evidence>
<dbReference type="PANTHER" id="PTHR34293:SF1">
    <property type="entry name" value="HTH-TYPE TRANSCRIPTIONAL REGULATOR TRMBL2"/>
    <property type="match status" value="1"/>
</dbReference>
<dbReference type="CDD" id="cd09124">
    <property type="entry name" value="PLDc_like_TrmB_middle"/>
    <property type="match status" value="1"/>
</dbReference>
<feature type="domain" description="Transcription regulator TrmB C-terminal" evidence="3">
    <location>
        <begin position="111"/>
        <end position="354"/>
    </location>
</feature>
<evidence type="ECO:0000256" key="1">
    <source>
        <dbReference type="ARBA" id="ARBA00007287"/>
    </source>
</evidence>
<accession>A0ABD5YMC9</accession>
<evidence type="ECO:0000259" key="3">
    <source>
        <dbReference type="Pfam" id="PF11495"/>
    </source>
</evidence>
<dbReference type="InterPro" id="IPR036390">
    <property type="entry name" value="WH_DNA-bd_sf"/>
</dbReference>
<protein>
    <submittedName>
        <fullName evidence="4">TrmB family transcriptional regulator</fullName>
    </submittedName>
</protein>